<dbReference type="InterPro" id="IPR020084">
    <property type="entry name" value="NUDIX_hydrolase_CS"/>
</dbReference>
<dbReference type="Gene3D" id="3.90.79.10">
    <property type="entry name" value="Nucleoside Triphosphate Pyrophosphohydrolase"/>
    <property type="match status" value="1"/>
</dbReference>
<dbReference type="GO" id="GO:0016787">
    <property type="term" value="F:hydrolase activity"/>
    <property type="evidence" value="ECO:0007669"/>
    <property type="project" value="UniProtKB-KW"/>
</dbReference>
<dbReference type="Proteomes" id="UP000034107">
    <property type="component" value="Unassembled WGS sequence"/>
</dbReference>
<keyword evidence="1" id="KW-0378">Hydrolase</keyword>
<accession>A0A0G1QWG9</accession>
<dbReference type="SUPFAM" id="SSF55811">
    <property type="entry name" value="Nudix"/>
    <property type="match status" value="1"/>
</dbReference>
<evidence type="ECO:0000259" key="2">
    <source>
        <dbReference type="Pfam" id="PF00293"/>
    </source>
</evidence>
<dbReference type="InterPro" id="IPR015797">
    <property type="entry name" value="NUDIX_hydrolase-like_dom_sf"/>
</dbReference>
<dbReference type="AlphaFoldDB" id="A0A0G1QWG9"/>
<dbReference type="PROSITE" id="PS00893">
    <property type="entry name" value="NUDIX_BOX"/>
    <property type="match status" value="1"/>
</dbReference>
<organism evidence="3 4">
    <name type="scientific">Candidatus Nomurabacteria bacterium GW2011_GWA1_46_11</name>
    <dbReference type="NCBI Taxonomy" id="1618732"/>
    <lineage>
        <taxon>Bacteria</taxon>
        <taxon>Candidatus Nomuraibacteriota</taxon>
    </lineage>
</organism>
<dbReference type="InterPro" id="IPR000086">
    <property type="entry name" value="NUDIX_hydrolase_dom"/>
</dbReference>
<reference evidence="3 4" key="1">
    <citation type="journal article" date="2015" name="Nature">
        <title>rRNA introns, odd ribosomes, and small enigmatic genomes across a large radiation of phyla.</title>
        <authorList>
            <person name="Brown C.T."/>
            <person name="Hug L.A."/>
            <person name="Thomas B.C."/>
            <person name="Sharon I."/>
            <person name="Castelle C.J."/>
            <person name="Singh A."/>
            <person name="Wilkins M.J."/>
            <person name="Williams K.H."/>
            <person name="Banfield J.F."/>
        </authorList>
    </citation>
    <scope>NUCLEOTIDE SEQUENCE [LARGE SCALE GENOMIC DNA]</scope>
</reference>
<feature type="domain" description="Nudix hydrolase" evidence="2">
    <location>
        <begin position="66"/>
        <end position="153"/>
    </location>
</feature>
<sequence length="178" mass="20551">MGLGHLRNIDKTMDVITANYKTKDGTEYIFEYSNSDSFDNLDYSFCKQTYGVCFYNDKMVIGFGGQKEGWGLIGGTIERDETFEQTLKREIQEESNMEVLGSLPIGYQKVIDPRDNSFIYQLRFVCVVRPYGPFTSDPAGSIKEIKLIDPIDYKEYFDWGEIGERIVQRALELKDKIK</sequence>
<dbReference type="EMBL" id="LCLS01000006">
    <property type="protein sequence ID" value="KKU22133.1"/>
    <property type="molecule type" value="Genomic_DNA"/>
</dbReference>
<evidence type="ECO:0000313" key="4">
    <source>
        <dbReference type="Proteomes" id="UP000034107"/>
    </source>
</evidence>
<evidence type="ECO:0000313" key="3">
    <source>
        <dbReference type="EMBL" id="KKU22133.1"/>
    </source>
</evidence>
<comment type="caution">
    <text evidence="3">The sequence shown here is derived from an EMBL/GenBank/DDBJ whole genome shotgun (WGS) entry which is preliminary data.</text>
</comment>
<protein>
    <recommendedName>
        <fullName evidence="2">Nudix hydrolase domain-containing protein</fullName>
    </recommendedName>
</protein>
<dbReference type="Pfam" id="PF00293">
    <property type="entry name" value="NUDIX"/>
    <property type="match status" value="1"/>
</dbReference>
<name>A0A0G1QWG9_9BACT</name>
<evidence type="ECO:0000256" key="1">
    <source>
        <dbReference type="ARBA" id="ARBA00022801"/>
    </source>
</evidence>
<proteinExistence type="predicted"/>
<dbReference type="CDD" id="cd02883">
    <property type="entry name" value="NUDIX_Hydrolase"/>
    <property type="match status" value="1"/>
</dbReference>
<gene>
    <name evidence="3" type="ORF">UX31_C0006G0045</name>
</gene>